<feature type="domain" description="XdhC- CoxI" evidence="1">
    <location>
        <begin position="17"/>
        <end position="77"/>
    </location>
</feature>
<dbReference type="Pfam" id="PF13478">
    <property type="entry name" value="XdhC_C"/>
    <property type="match status" value="1"/>
</dbReference>
<feature type="domain" description="XdhC Rossmann" evidence="2">
    <location>
        <begin position="181"/>
        <end position="316"/>
    </location>
</feature>
<dbReference type="STRING" id="1499688.BN000_00906"/>
<dbReference type="Pfam" id="PF02625">
    <property type="entry name" value="XdhC_CoxI"/>
    <property type="match status" value="1"/>
</dbReference>
<dbReference type="Gene3D" id="3.40.50.720">
    <property type="entry name" value="NAD(P)-binding Rossmann-like Domain"/>
    <property type="match status" value="1"/>
</dbReference>
<evidence type="ECO:0000313" key="4">
    <source>
        <dbReference type="Proteomes" id="UP000199087"/>
    </source>
</evidence>
<dbReference type="Proteomes" id="UP000199087">
    <property type="component" value="Unassembled WGS sequence"/>
</dbReference>
<accession>A0A0U1NTE7</accession>
<evidence type="ECO:0000313" key="3">
    <source>
        <dbReference type="EMBL" id="CRK81012.1"/>
    </source>
</evidence>
<name>A0A0U1NTE7_9BACI</name>
<protein>
    <submittedName>
        <fullName evidence="3">Xanthine dehydrogenase, molybdopterin recruitment factor</fullName>
    </submittedName>
</protein>
<dbReference type="InterPro" id="IPR027051">
    <property type="entry name" value="XdhC_Rossmann_dom"/>
</dbReference>
<evidence type="ECO:0000259" key="2">
    <source>
        <dbReference type="Pfam" id="PF13478"/>
    </source>
</evidence>
<keyword evidence="4" id="KW-1185">Reference proteome</keyword>
<reference evidence="4" key="1">
    <citation type="submission" date="2015-05" db="EMBL/GenBank/DDBJ databases">
        <authorList>
            <person name="Urmite Genomes"/>
        </authorList>
    </citation>
    <scope>NUCLEOTIDE SEQUENCE [LARGE SCALE GENOMIC DNA]</scope>
    <source>
        <strain evidence="4">LF1</strain>
    </source>
</reference>
<dbReference type="PANTHER" id="PTHR30388:SF6">
    <property type="entry name" value="XANTHINE DEHYDROGENASE SUBUNIT A-RELATED"/>
    <property type="match status" value="1"/>
</dbReference>
<dbReference type="PANTHER" id="PTHR30388">
    <property type="entry name" value="ALDEHYDE OXIDOREDUCTASE MOLYBDENUM COFACTOR ASSEMBLY PROTEIN"/>
    <property type="match status" value="1"/>
</dbReference>
<dbReference type="EMBL" id="CVRB01000001">
    <property type="protein sequence ID" value="CRK81012.1"/>
    <property type="molecule type" value="Genomic_DNA"/>
</dbReference>
<sequence>MEDIHRLFEYFSKPTKKVLATIIGVTGSAYKKEGSAMLFLEDGTQVGTVSAGCLEADLALKAKEVMKTWKMMTIQYDMREATELAWGLGTGCNGIIDILLEPITDQLKRDFSTLKQLLDFNIPVLFLKKLEMDGEYIFIPKLGKPFGNWKGKIPVGFAEVQSGMLAELPIFQHLFQPKPRLICFGAGPDAIPLVAFAAATGFSVSVVDWREAYCQKKNFQTADKIIVAFPKEAFHQIKFTADDFVVIMTHHFQRDQEILLTLLQKELKYLGILGPRDRTRRLLQGGSIPIHIHSPVGFSIGAKGPEEIAISILAEMIQIHRQPVIDCMEHVWSITE</sequence>
<dbReference type="AlphaFoldDB" id="A0A0U1NTE7"/>
<dbReference type="InterPro" id="IPR052698">
    <property type="entry name" value="MoCofactor_Util/Proc"/>
</dbReference>
<organism evidence="3 4">
    <name type="scientific">Neobacillus massiliamazoniensis</name>
    <dbReference type="NCBI Taxonomy" id="1499688"/>
    <lineage>
        <taxon>Bacteria</taxon>
        <taxon>Bacillati</taxon>
        <taxon>Bacillota</taxon>
        <taxon>Bacilli</taxon>
        <taxon>Bacillales</taxon>
        <taxon>Bacillaceae</taxon>
        <taxon>Neobacillus</taxon>
    </lineage>
</organism>
<proteinExistence type="predicted"/>
<dbReference type="InterPro" id="IPR003777">
    <property type="entry name" value="XdhC_CoxI"/>
</dbReference>
<dbReference type="RefSeq" id="WP_245640307.1">
    <property type="nucleotide sequence ID" value="NZ_CVRB01000001.1"/>
</dbReference>
<evidence type="ECO:0000259" key="1">
    <source>
        <dbReference type="Pfam" id="PF02625"/>
    </source>
</evidence>
<gene>
    <name evidence="3" type="primary">pucA_1</name>
    <name evidence="3" type="ORF">BN000_00906</name>
</gene>